<dbReference type="FunFam" id="2.20.100.10:FF:000005">
    <property type="entry name" value="ADAM metallopeptidase with thrombospondin type 1 motif 9"/>
    <property type="match status" value="2"/>
</dbReference>
<dbReference type="InterPro" id="IPR050439">
    <property type="entry name" value="ADAMTS_ADAMTS-like"/>
</dbReference>
<dbReference type="InterPro" id="IPR036383">
    <property type="entry name" value="TSP1_rpt_sf"/>
</dbReference>
<evidence type="ECO:0000256" key="1">
    <source>
        <dbReference type="ARBA" id="ARBA00004613"/>
    </source>
</evidence>
<proteinExistence type="predicted"/>
<dbReference type="GO" id="GO:0031012">
    <property type="term" value="C:extracellular matrix"/>
    <property type="evidence" value="ECO:0007669"/>
    <property type="project" value="TreeGrafter"/>
</dbReference>
<protein>
    <submittedName>
        <fullName evidence="5">Uncharacterized protein</fullName>
    </submittedName>
</protein>
<dbReference type="GO" id="GO:0004222">
    <property type="term" value="F:metalloendopeptidase activity"/>
    <property type="evidence" value="ECO:0007669"/>
    <property type="project" value="TreeGrafter"/>
</dbReference>
<comment type="subcellular location">
    <subcellularLocation>
        <location evidence="1">Secreted</location>
    </subcellularLocation>
</comment>
<keyword evidence="4" id="KW-0677">Repeat</keyword>
<keyword evidence="6" id="KW-1185">Reference proteome</keyword>
<dbReference type="AlphaFoldDB" id="A0A3B3BIZ1"/>
<dbReference type="PANTHER" id="PTHR13723">
    <property type="entry name" value="ADAMTS A DISINTEGRIN AND METALLOPROTEASE WITH THROMBOSPONDIN MOTIFS PROTEASE"/>
    <property type="match status" value="1"/>
</dbReference>
<dbReference type="Gene3D" id="2.20.100.10">
    <property type="entry name" value="Thrombospondin type-1 (TSP1) repeat"/>
    <property type="match status" value="3"/>
</dbReference>
<name>A0A3B3BIZ1_ORYME</name>
<dbReference type="InterPro" id="IPR000884">
    <property type="entry name" value="TSP1_rpt"/>
</dbReference>
<reference evidence="5" key="2">
    <citation type="submission" date="2025-09" db="UniProtKB">
        <authorList>
            <consortium name="Ensembl"/>
        </authorList>
    </citation>
    <scope>IDENTIFICATION</scope>
</reference>
<evidence type="ECO:0000256" key="4">
    <source>
        <dbReference type="ARBA" id="ARBA00022737"/>
    </source>
</evidence>
<dbReference type="PaxDb" id="30732-ENSOMEP00000004993"/>
<dbReference type="Ensembl" id="ENSOMET00000008224.1">
    <property type="protein sequence ID" value="ENSOMEP00000004993.1"/>
    <property type="gene ID" value="ENSOMEG00000005996.1"/>
</dbReference>
<evidence type="ECO:0000256" key="3">
    <source>
        <dbReference type="ARBA" id="ARBA00022729"/>
    </source>
</evidence>
<evidence type="ECO:0000313" key="6">
    <source>
        <dbReference type="Proteomes" id="UP000261560"/>
    </source>
</evidence>
<organism evidence="5 6">
    <name type="scientific">Oryzias melastigma</name>
    <name type="common">Marine medaka</name>
    <dbReference type="NCBI Taxonomy" id="30732"/>
    <lineage>
        <taxon>Eukaryota</taxon>
        <taxon>Metazoa</taxon>
        <taxon>Chordata</taxon>
        <taxon>Craniata</taxon>
        <taxon>Vertebrata</taxon>
        <taxon>Euteleostomi</taxon>
        <taxon>Actinopterygii</taxon>
        <taxon>Neopterygii</taxon>
        <taxon>Teleostei</taxon>
        <taxon>Neoteleostei</taxon>
        <taxon>Acanthomorphata</taxon>
        <taxon>Ovalentaria</taxon>
        <taxon>Atherinomorphae</taxon>
        <taxon>Beloniformes</taxon>
        <taxon>Adrianichthyidae</taxon>
        <taxon>Oryziinae</taxon>
        <taxon>Oryzias</taxon>
    </lineage>
</organism>
<dbReference type="PROSITE" id="PS50092">
    <property type="entry name" value="TSP1"/>
    <property type="match status" value="1"/>
</dbReference>
<dbReference type="GO" id="GO:0006508">
    <property type="term" value="P:proteolysis"/>
    <property type="evidence" value="ECO:0007669"/>
    <property type="project" value="TreeGrafter"/>
</dbReference>
<dbReference type="GO" id="GO:0030198">
    <property type="term" value="P:extracellular matrix organization"/>
    <property type="evidence" value="ECO:0007669"/>
    <property type="project" value="TreeGrafter"/>
</dbReference>
<sequence length="218" mass="24291">AGPCSALVYGECSAPCNGGVQHRSVECVFQDRVVDESYCITHHLQKPQLQQECNVNPCAEYSVSSFSECSVTCGEGQQTREVICVGSRGEHLPDHACRGLVRPASVQACYRPAYSKSAGSPCWSLQCSTSCDGGVRERQVRCLDTDLHPYEEDQCGLESKPHSVESCNTQPCHEAQSEQNMDKFCWDELVFIIRFVPHVPEESPRNYKCTFKNQNVVF</sequence>
<dbReference type="SUPFAM" id="SSF82895">
    <property type="entry name" value="TSP-1 type 1 repeat"/>
    <property type="match status" value="3"/>
</dbReference>
<dbReference type="PANTHER" id="PTHR13723:SF281">
    <property type="entry name" value="PAPILIN"/>
    <property type="match status" value="1"/>
</dbReference>
<dbReference type="OMA" id="EDIMPHM"/>
<keyword evidence="3" id="KW-0732">Signal</keyword>
<evidence type="ECO:0000256" key="2">
    <source>
        <dbReference type="ARBA" id="ARBA00022525"/>
    </source>
</evidence>
<reference evidence="5" key="1">
    <citation type="submission" date="2025-08" db="UniProtKB">
        <authorList>
            <consortium name="Ensembl"/>
        </authorList>
    </citation>
    <scope>IDENTIFICATION</scope>
</reference>
<accession>A0A3B3BIZ1</accession>
<dbReference type="GO" id="GO:0005576">
    <property type="term" value="C:extracellular region"/>
    <property type="evidence" value="ECO:0007669"/>
    <property type="project" value="UniProtKB-SubCell"/>
</dbReference>
<dbReference type="Proteomes" id="UP000261560">
    <property type="component" value="Unplaced"/>
</dbReference>
<dbReference type="SMART" id="SM00209">
    <property type="entry name" value="TSP1"/>
    <property type="match status" value="3"/>
</dbReference>
<evidence type="ECO:0000313" key="5">
    <source>
        <dbReference type="Ensembl" id="ENSOMEP00000004993.1"/>
    </source>
</evidence>
<dbReference type="Pfam" id="PF19030">
    <property type="entry name" value="TSP1_ADAMTS"/>
    <property type="match status" value="3"/>
</dbReference>
<dbReference type="GeneTree" id="ENSGT00940000156891"/>
<keyword evidence="2" id="KW-0964">Secreted</keyword>